<protein>
    <submittedName>
        <fullName evidence="4">Uncharacterized protein</fullName>
    </submittedName>
</protein>
<accession>A0A915DTJ5</accession>
<feature type="transmembrane region" description="Helical" evidence="2">
    <location>
        <begin position="184"/>
        <end position="208"/>
    </location>
</feature>
<reference evidence="4" key="1">
    <citation type="submission" date="2022-11" db="UniProtKB">
        <authorList>
            <consortium name="WormBaseParasite"/>
        </authorList>
    </citation>
    <scope>IDENTIFICATION</scope>
</reference>
<keyword evidence="2" id="KW-1133">Transmembrane helix</keyword>
<evidence type="ECO:0000313" key="4">
    <source>
        <dbReference type="WBParaSite" id="jg23506"/>
    </source>
</evidence>
<sequence length="313" mass="34002">MSIVNISAAASSINLQNHLLADGDEDTIVTKSNPMDLVVEHPEEFTFIAIRPRGCLTTDRLNNQFVLSYGTCSVTMKWDDRNFYMGEEGQIPSTSDVRVSLSGQKAYLSLVSGGSGRIEVHPICSSTAASNSAMHFEISGLPNCDIQLRFAYKKFVEPLTSGTPGLNGTELFLGIRISSSSKPWIIAAIVCSALCLILMCIFCLVWCLCCKKKPEAVTATGEPQSNIPVVVCGPKTESTQDIPKTVETPYPPPMPKTPLKGQRDLPASYWNSVEQPSKTSEAKEHGSVEDEQASPSSVAARNVVKNLVMKNRK</sequence>
<evidence type="ECO:0000256" key="2">
    <source>
        <dbReference type="SAM" id="Phobius"/>
    </source>
</evidence>
<dbReference type="Proteomes" id="UP000887574">
    <property type="component" value="Unplaced"/>
</dbReference>
<keyword evidence="2" id="KW-0472">Membrane</keyword>
<evidence type="ECO:0000256" key="1">
    <source>
        <dbReference type="SAM" id="MobiDB-lite"/>
    </source>
</evidence>
<name>A0A915DTJ5_9BILA</name>
<feature type="compositionally biased region" description="Polar residues" evidence="1">
    <location>
        <begin position="269"/>
        <end position="279"/>
    </location>
</feature>
<proteinExistence type="predicted"/>
<dbReference type="AlphaFoldDB" id="A0A915DTJ5"/>
<feature type="region of interest" description="Disordered" evidence="1">
    <location>
        <begin position="238"/>
        <end position="313"/>
    </location>
</feature>
<keyword evidence="2" id="KW-0812">Transmembrane</keyword>
<dbReference type="WBParaSite" id="jg23506">
    <property type="protein sequence ID" value="jg23506"/>
    <property type="gene ID" value="jg23506"/>
</dbReference>
<evidence type="ECO:0000313" key="3">
    <source>
        <dbReference type="Proteomes" id="UP000887574"/>
    </source>
</evidence>
<organism evidence="3 4">
    <name type="scientific">Ditylenchus dipsaci</name>
    <dbReference type="NCBI Taxonomy" id="166011"/>
    <lineage>
        <taxon>Eukaryota</taxon>
        <taxon>Metazoa</taxon>
        <taxon>Ecdysozoa</taxon>
        <taxon>Nematoda</taxon>
        <taxon>Chromadorea</taxon>
        <taxon>Rhabditida</taxon>
        <taxon>Tylenchina</taxon>
        <taxon>Tylenchomorpha</taxon>
        <taxon>Sphaerularioidea</taxon>
        <taxon>Anguinidae</taxon>
        <taxon>Anguininae</taxon>
        <taxon>Ditylenchus</taxon>
    </lineage>
</organism>
<keyword evidence="3" id="KW-1185">Reference proteome</keyword>